<dbReference type="Gene3D" id="3.30.200.20">
    <property type="entry name" value="Phosphorylase Kinase, domain 1"/>
    <property type="match status" value="1"/>
</dbReference>
<evidence type="ECO:0000256" key="17">
    <source>
        <dbReference type="ARBA" id="ARBA00022989"/>
    </source>
</evidence>
<dbReference type="Pfam" id="PF00560">
    <property type="entry name" value="LRR_1"/>
    <property type="match status" value="7"/>
</dbReference>
<dbReference type="Pfam" id="PF07714">
    <property type="entry name" value="PK_Tyr_Ser-Thr"/>
    <property type="match status" value="1"/>
</dbReference>
<proteinExistence type="inferred from homology"/>
<dbReference type="InterPro" id="IPR050647">
    <property type="entry name" value="Plant_LRR-RLKs"/>
</dbReference>
<dbReference type="FunFam" id="3.80.10.10:FF:000288">
    <property type="entry name" value="LRR receptor-like serine/threonine-protein kinase EFR"/>
    <property type="match status" value="1"/>
</dbReference>
<keyword evidence="11 28" id="KW-0812">Transmembrane</keyword>
<dbReference type="InterPro" id="IPR013210">
    <property type="entry name" value="LRR_N_plant-typ"/>
</dbReference>
<dbReference type="FunFam" id="1.10.510.10:FF:000358">
    <property type="entry name" value="Putative leucine-rich repeat receptor-like serine/threonine-protein kinase"/>
    <property type="match status" value="1"/>
</dbReference>
<keyword evidence="8" id="KW-0597">Phosphoprotein</keyword>
<comment type="similarity">
    <text evidence="4">Belongs to the protein kinase superfamily. Ser/Thr protein kinase family.</text>
</comment>
<dbReference type="SMART" id="SM00369">
    <property type="entry name" value="LRR_TYP"/>
    <property type="match status" value="14"/>
</dbReference>
<dbReference type="FunFam" id="3.80.10.10:FF:000627">
    <property type="entry name" value="Probable leucine-rich repeat receptor-like protein kinase At2g33170"/>
    <property type="match status" value="1"/>
</dbReference>
<organism evidence="31 32">
    <name type="scientific">Zingiber officinale</name>
    <name type="common">Ginger</name>
    <name type="synonym">Amomum zingiber</name>
    <dbReference type="NCBI Taxonomy" id="94328"/>
    <lineage>
        <taxon>Eukaryota</taxon>
        <taxon>Viridiplantae</taxon>
        <taxon>Streptophyta</taxon>
        <taxon>Embryophyta</taxon>
        <taxon>Tracheophyta</taxon>
        <taxon>Spermatophyta</taxon>
        <taxon>Magnoliopsida</taxon>
        <taxon>Liliopsida</taxon>
        <taxon>Zingiberales</taxon>
        <taxon>Zingiberaceae</taxon>
        <taxon>Zingiber</taxon>
    </lineage>
</organism>
<dbReference type="PROSITE" id="PS00108">
    <property type="entry name" value="PROTEIN_KINASE_ST"/>
    <property type="match status" value="2"/>
</dbReference>
<evidence type="ECO:0000256" key="21">
    <source>
        <dbReference type="ARBA" id="ARBA00047899"/>
    </source>
</evidence>
<feature type="transmembrane region" description="Helical" evidence="28">
    <location>
        <begin position="1401"/>
        <end position="1423"/>
    </location>
</feature>
<evidence type="ECO:0000256" key="19">
    <source>
        <dbReference type="ARBA" id="ARBA00023170"/>
    </source>
</evidence>
<evidence type="ECO:0000256" key="24">
    <source>
        <dbReference type="ARBA" id="ARBA00056628"/>
    </source>
</evidence>
<dbReference type="Gene3D" id="3.80.10.10">
    <property type="entry name" value="Ribonuclease Inhibitor"/>
    <property type="match status" value="5"/>
</dbReference>
<keyword evidence="17 28" id="KW-1133">Transmembrane helix</keyword>
<evidence type="ECO:0000256" key="15">
    <source>
        <dbReference type="ARBA" id="ARBA00022777"/>
    </source>
</evidence>
<dbReference type="FunFam" id="3.80.10.10:FF:000299">
    <property type="entry name" value="Piriformospora indica-insensitive protein 2"/>
    <property type="match status" value="1"/>
</dbReference>
<accession>A0A8J5I2F5</accession>
<dbReference type="Proteomes" id="UP000734854">
    <property type="component" value="Unassembled WGS sequence"/>
</dbReference>
<dbReference type="Gene3D" id="1.10.510.10">
    <property type="entry name" value="Transferase(Phosphotransferase) domain 1"/>
    <property type="match status" value="2"/>
</dbReference>
<dbReference type="InterPro" id="IPR017441">
    <property type="entry name" value="Protein_kinase_ATP_BS"/>
</dbReference>
<evidence type="ECO:0000256" key="2">
    <source>
        <dbReference type="ARBA" id="ARBA00004389"/>
    </source>
</evidence>
<dbReference type="SUPFAM" id="SSF56112">
    <property type="entry name" value="Protein kinase-like (PK-like)"/>
    <property type="match status" value="2"/>
</dbReference>
<evidence type="ECO:0000256" key="20">
    <source>
        <dbReference type="ARBA" id="ARBA00023180"/>
    </source>
</evidence>
<keyword evidence="15" id="KW-0418">Kinase</keyword>
<dbReference type="InterPro" id="IPR003591">
    <property type="entry name" value="Leu-rich_rpt_typical-subtyp"/>
</dbReference>
<dbReference type="GO" id="GO:0005524">
    <property type="term" value="F:ATP binding"/>
    <property type="evidence" value="ECO:0007669"/>
    <property type="project" value="UniProtKB-UniRule"/>
</dbReference>
<evidence type="ECO:0000256" key="28">
    <source>
        <dbReference type="SAM" id="Phobius"/>
    </source>
</evidence>
<evidence type="ECO:0000256" key="26">
    <source>
        <dbReference type="PROSITE-ProRule" id="PRU10141"/>
    </source>
</evidence>
<keyword evidence="9" id="KW-0433">Leucine-rich repeat</keyword>
<feature type="transmembrane region" description="Helical" evidence="28">
    <location>
        <begin position="596"/>
        <end position="618"/>
    </location>
</feature>
<keyword evidence="14 26" id="KW-0547">Nucleotide-binding</keyword>
<dbReference type="InterPro" id="IPR001245">
    <property type="entry name" value="Ser-Thr/Tyr_kinase_cat_dom"/>
</dbReference>
<dbReference type="InterPro" id="IPR008271">
    <property type="entry name" value="Ser/Thr_kinase_AS"/>
</dbReference>
<dbReference type="InterPro" id="IPR055414">
    <property type="entry name" value="LRR_R13L4/SHOC2-like"/>
</dbReference>
<dbReference type="GO" id="GO:0005886">
    <property type="term" value="C:plasma membrane"/>
    <property type="evidence" value="ECO:0007669"/>
    <property type="project" value="UniProtKB-SubCell"/>
</dbReference>
<keyword evidence="16 26" id="KW-0067">ATP-binding</keyword>
<dbReference type="PANTHER" id="PTHR48056:SF89">
    <property type="entry name" value="OS06G0585982 PROTEIN"/>
    <property type="match status" value="1"/>
</dbReference>
<dbReference type="FunFam" id="3.30.200.20:FF:000432">
    <property type="entry name" value="LRR receptor-like serine/threonine-protein kinase EFR"/>
    <property type="match status" value="2"/>
</dbReference>
<name>A0A8J5I2F5_ZINOF</name>
<dbReference type="GO" id="GO:0033612">
    <property type="term" value="F:receptor serine/threonine kinase binding"/>
    <property type="evidence" value="ECO:0007669"/>
    <property type="project" value="TreeGrafter"/>
</dbReference>
<dbReference type="GO" id="GO:0005789">
    <property type="term" value="C:endoplasmic reticulum membrane"/>
    <property type="evidence" value="ECO:0007669"/>
    <property type="project" value="UniProtKB-SubCell"/>
</dbReference>
<evidence type="ECO:0000256" key="12">
    <source>
        <dbReference type="ARBA" id="ARBA00022729"/>
    </source>
</evidence>
<evidence type="ECO:0000256" key="14">
    <source>
        <dbReference type="ARBA" id="ARBA00022741"/>
    </source>
</evidence>
<evidence type="ECO:0000256" key="11">
    <source>
        <dbReference type="ARBA" id="ARBA00022692"/>
    </source>
</evidence>
<comment type="function">
    <text evidence="23">Receptor kinase that detects X.oryzae pv. oryzae protein Ax21 to promote innate immunity. Following X.oryzae pv. oryzae protein Ax21 detection, undergoes cleavage, releasing the processed protein kinase Xa21 chain.</text>
</comment>
<keyword evidence="10" id="KW-0808">Transferase</keyword>
<keyword evidence="12 29" id="KW-0732">Signal</keyword>
<dbReference type="SMART" id="SM00365">
    <property type="entry name" value="LRR_SD22"/>
    <property type="match status" value="9"/>
</dbReference>
<feature type="chain" id="PRO_5035183142" description="Receptor kinase-like protein Xa21" evidence="29">
    <location>
        <begin position="25"/>
        <end position="1657"/>
    </location>
</feature>
<keyword evidence="20" id="KW-0325">Glycoprotein</keyword>
<reference evidence="31 32" key="1">
    <citation type="submission" date="2020-08" db="EMBL/GenBank/DDBJ databases">
        <title>Plant Genome Project.</title>
        <authorList>
            <person name="Zhang R.-G."/>
        </authorList>
    </citation>
    <scope>NUCLEOTIDE SEQUENCE [LARGE SCALE GENOMIC DNA]</scope>
    <source>
        <tissue evidence="31">Rhizome</tissue>
    </source>
</reference>
<evidence type="ECO:0000256" key="8">
    <source>
        <dbReference type="ARBA" id="ARBA00022553"/>
    </source>
</evidence>
<evidence type="ECO:0000256" key="9">
    <source>
        <dbReference type="ARBA" id="ARBA00022614"/>
    </source>
</evidence>
<comment type="catalytic activity">
    <reaction evidence="22">
        <text>L-seryl-[protein] + ATP = O-phospho-L-seryl-[protein] + ADP + H(+)</text>
        <dbReference type="Rhea" id="RHEA:17989"/>
        <dbReference type="Rhea" id="RHEA-COMP:9863"/>
        <dbReference type="Rhea" id="RHEA-COMP:11604"/>
        <dbReference type="ChEBI" id="CHEBI:15378"/>
        <dbReference type="ChEBI" id="CHEBI:29999"/>
        <dbReference type="ChEBI" id="CHEBI:30616"/>
        <dbReference type="ChEBI" id="CHEBI:83421"/>
        <dbReference type="ChEBI" id="CHEBI:456216"/>
        <dbReference type="EC" id="2.7.11.1"/>
    </reaction>
</comment>
<evidence type="ECO:0000313" key="32">
    <source>
        <dbReference type="Proteomes" id="UP000734854"/>
    </source>
</evidence>
<dbReference type="InterPro" id="IPR011009">
    <property type="entry name" value="Kinase-like_dom_sf"/>
</dbReference>
<dbReference type="SMART" id="SM00220">
    <property type="entry name" value="S_TKc"/>
    <property type="match status" value="2"/>
</dbReference>
<evidence type="ECO:0000256" key="13">
    <source>
        <dbReference type="ARBA" id="ARBA00022737"/>
    </source>
</evidence>
<dbReference type="Pfam" id="PF23598">
    <property type="entry name" value="LRR_14"/>
    <property type="match status" value="1"/>
</dbReference>
<dbReference type="InterPro" id="IPR000719">
    <property type="entry name" value="Prot_kinase_dom"/>
</dbReference>
<dbReference type="SUPFAM" id="SSF52047">
    <property type="entry name" value="RNI-like"/>
    <property type="match status" value="1"/>
</dbReference>
<evidence type="ECO:0000256" key="23">
    <source>
        <dbReference type="ARBA" id="ARBA00054320"/>
    </source>
</evidence>
<comment type="function">
    <text evidence="24">The processed protein kinase Xa21 chain released by protein cleavage after X.oryzae pv. oryzae protein Ax21 detection translocates into the nucleus where it can bind and regulate WRKY62, a transcription factor. Confers resistance to the bacterial pathogen X.oryzae pv. oryzae (Xoo).</text>
</comment>
<gene>
    <name evidence="31" type="ORF">ZIOFF_007905</name>
</gene>
<dbReference type="InterPro" id="IPR001611">
    <property type="entry name" value="Leu-rich_rpt"/>
</dbReference>
<dbReference type="PROSITE" id="PS50011">
    <property type="entry name" value="PROTEIN_KINASE_DOM"/>
    <property type="match status" value="2"/>
</dbReference>
<protein>
    <recommendedName>
        <fullName evidence="25">Receptor kinase-like protein Xa21</fullName>
        <ecNumber evidence="5">2.7.11.1</ecNumber>
    </recommendedName>
</protein>
<keyword evidence="7" id="KW-0723">Serine/threonine-protein kinase</keyword>
<evidence type="ECO:0000256" key="22">
    <source>
        <dbReference type="ARBA" id="ARBA00048679"/>
    </source>
</evidence>
<feature type="region of interest" description="Disordered" evidence="27">
    <location>
        <begin position="971"/>
        <end position="996"/>
    </location>
</feature>
<dbReference type="GO" id="GO:0004674">
    <property type="term" value="F:protein serine/threonine kinase activity"/>
    <property type="evidence" value="ECO:0007669"/>
    <property type="project" value="UniProtKB-KW"/>
</dbReference>
<keyword evidence="6" id="KW-1003">Cell membrane</keyword>
<evidence type="ECO:0000256" key="7">
    <source>
        <dbReference type="ARBA" id="ARBA00022527"/>
    </source>
</evidence>
<keyword evidence="19" id="KW-0675">Receptor</keyword>
<comment type="catalytic activity">
    <reaction evidence="21">
        <text>L-threonyl-[protein] + ATP = O-phospho-L-threonyl-[protein] + ADP + H(+)</text>
        <dbReference type="Rhea" id="RHEA:46608"/>
        <dbReference type="Rhea" id="RHEA-COMP:11060"/>
        <dbReference type="Rhea" id="RHEA-COMP:11605"/>
        <dbReference type="ChEBI" id="CHEBI:15378"/>
        <dbReference type="ChEBI" id="CHEBI:30013"/>
        <dbReference type="ChEBI" id="CHEBI:30616"/>
        <dbReference type="ChEBI" id="CHEBI:61977"/>
        <dbReference type="ChEBI" id="CHEBI:456216"/>
        <dbReference type="EC" id="2.7.11.1"/>
    </reaction>
</comment>
<dbReference type="EMBL" id="JACMSC010000002">
    <property type="protein sequence ID" value="KAG6534024.1"/>
    <property type="molecule type" value="Genomic_DNA"/>
</dbReference>
<dbReference type="EC" id="2.7.11.1" evidence="5"/>
<evidence type="ECO:0000256" key="5">
    <source>
        <dbReference type="ARBA" id="ARBA00012513"/>
    </source>
</evidence>
<evidence type="ECO:0000256" key="10">
    <source>
        <dbReference type="ARBA" id="ARBA00022679"/>
    </source>
</evidence>
<keyword evidence="32" id="KW-1185">Reference proteome</keyword>
<dbReference type="PROSITE" id="PS51450">
    <property type="entry name" value="LRR"/>
    <property type="match status" value="2"/>
</dbReference>
<feature type="domain" description="Protein kinase" evidence="30">
    <location>
        <begin position="1459"/>
        <end position="1657"/>
    </location>
</feature>
<evidence type="ECO:0000256" key="4">
    <source>
        <dbReference type="ARBA" id="ARBA00008684"/>
    </source>
</evidence>
<dbReference type="InterPro" id="IPR032675">
    <property type="entry name" value="LRR_dom_sf"/>
</dbReference>
<comment type="subcellular location">
    <subcellularLocation>
        <location evidence="1">Cell membrane</location>
        <topology evidence="1">Single-pass membrane protein</topology>
    </subcellularLocation>
    <subcellularLocation>
        <location evidence="2">Endoplasmic reticulum membrane</location>
        <topology evidence="2">Single-pass membrane protein</topology>
    </subcellularLocation>
    <subcellularLocation>
        <location evidence="3">Membrane</location>
        <topology evidence="3">Single-pass type I membrane protein</topology>
    </subcellularLocation>
</comment>
<dbReference type="PROSITE" id="PS00107">
    <property type="entry name" value="PROTEIN_KINASE_ATP"/>
    <property type="match status" value="2"/>
</dbReference>
<dbReference type="FunFam" id="3.80.10.10:FF:000095">
    <property type="entry name" value="LRR receptor-like serine/threonine-protein kinase GSO1"/>
    <property type="match status" value="1"/>
</dbReference>
<evidence type="ECO:0000256" key="29">
    <source>
        <dbReference type="SAM" id="SignalP"/>
    </source>
</evidence>
<evidence type="ECO:0000256" key="3">
    <source>
        <dbReference type="ARBA" id="ARBA00004479"/>
    </source>
</evidence>
<evidence type="ECO:0000256" key="18">
    <source>
        <dbReference type="ARBA" id="ARBA00023136"/>
    </source>
</evidence>
<evidence type="ECO:0000259" key="30">
    <source>
        <dbReference type="PROSITE" id="PS50011"/>
    </source>
</evidence>
<dbReference type="PANTHER" id="PTHR48056">
    <property type="entry name" value="LRR RECEPTOR-LIKE SERINE/THREONINE-PROTEIN KINASE-RELATED"/>
    <property type="match status" value="1"/>
</dbReference>
<evidence type="ECO:0000256" key="1">
    <source>
        <dbReference type="ARBA" id="ARBA00004162"/>
    </source>
</evidence>
<dbReference type="FunFam" id="3.80.10.10:FF:000041">
    <property type="entry name" value="LRR receptor-like serine/threonine-protein kinase ERECTA"/>
    <property type="match status" value="1"/>
</dbReference>
<keyword evidence="18 28" id="KW-0472">Membrane</keyword>
<keyword evidence="13" id="KW-0677">Repeat</keyword>
<evidence type="ECO:0000256" key="27">
    <source>
        <dbReference type="SAM" id="MobiDB-lite"/>
    </source>
</evidence>
<dbReference type="SUPFAM" id="SSF52058">
    <property type="entry name" value="L domain-like"/>
    <property type="match status" value="2"/>
</dbReference>
<dbReference type="Pfam" id="PF13855">
    <property type="entry name" value="LRR_8"/>
    <property type="match status" value="2"/>
</dbReference>
<feature type="signal peptide" evidence="29">
    <location>
        <begin position="1"/>
        <end position="24"/>
    </location>
</feature>
<comment type="caution">
    <text evidence="31">The sequence shown here is derived from an EMBL/GenBank/DDBJ whole genome shotgun (WGS) entry which is preliminary data.</text>
</comment>
<evidence type="ECO:0000313" key="31">
    <source>
        <dbReference type="EMBL" id="KAG6534024.1"/>
    </source>
</evidence>
<feature type="domain" description="Protein kinase" evidence="30">
    <location>
        <begin position="650"/>
        <end position="960"/>
    </location>
</feature>
<feature type="binding site" evidence="26">
    <location>
        <position position="1489"/>
    </location>
    <ligand>
        <name>ATP</name>
        <dbReference type="ChEBI" id="CHEBI:30616"/>
    </ligand>
</feature>
<feature type="binding site" evidence="26">
    <location>
        <position position="680"/>
    </location>
    <ligand>
        <name>ATP</name>
        <dbReference type="ChEBI" id="CHEBI:30616"/>
    </ligand>
</feature>
<dbReference type="Pfam" id="PF08263">
    <property type="entry name" value="LRRNT_2"/>
    <property type="match status" value="1"/>
</dbReference>
<evidence type="ECO:0000256" key="25">
    <source>
        <dbReference type="ARBA" id="ARBA00072040"/>
    </source>
</evidence>
<evidence type="ECO:0000256" key="16">
    <source>
        <dbReference type="ARBA" id="ARBA00022840"/>
    </source>
</evidence>
<dbReference type="Pfam" id="PF00069">
    <property type="entry name" value="Pkinase"/>
    <property type="match status" value="1"/>
</dbReference>
<sequence length="1657" mass="180522">MELKQECCFKLFLLLLSCAGLSASQSSTDHLALLSFKSLISDDPTGAMSSWGNASLRSCQWRGVTCTYLNDQERVTALNLSSLQLSGKLSPSLANLTFLENLDISFNALGGTIPRELENLSNLKHLDLSNNKLQGDIPRNLDSLTRLQSLSLYSNSLTGTIPAEIGNLSSLTGLYLSVNQLSGSIPASIGNLSSLSILHLDTNQLTGAVPSSIGNLVNLTILLLHNNSLSGSIPTEIGNLANLITLIMGGNQLTGRIPKSLGLLHKLYVLHLSGNFLEAKNAAEWSFMDALTNCTNLVVLVLENNNLGGALPKSMGNLSKVLQDLRLGSNHIAGSIPAEIGRLINLTRINMSSNYLDGVIPTALGSLSKLVEVDLSRNHFDGEIPATVGNIIGLTKLVLASNKLNGSIPNSLGKCRLERLDLSANRLTGAVPKEILLISSLTVLLNVSHNSLSGPLPPEIGQLNNLQTIDVSYNQLTGDIPPAIAQCQVLQNLYLQMNLFQGSIPSTFSQLKGIQILDISNNNLSGNVPDFLGSFPDMTYLNLSFNNLQGELPRDGIFSNVTVFSVVGNKGLCGGVPELGLAPCSMGKKHPSWKPVLAISIAGGILCIISLISFYVACHKRRRFSSINSDIEGPYRKVSFAELHAATNGFSPSNLVGNGSFGSVYKGLTDWEDHKEVAVKVFDLKQKGGLRSFTAECEALRSIRHRNLVKIITSCSSVDFQQNDFKALVFEFMPNGSLSKWLHPKADEQGTPQMLSLIQRLNISIEVASTFEYLHHHDPTPVVHCDLKPANILLDHDMVAHVGDFGLARFHNATVRTRAETSTSSLILKGSIGYAAPEYGLTNKVSVQGDVYSYGILLLEMFTGKTPTDAAFNENLNLHKYVDMAIAKQAVDVMDPKLLSEWGEETHHLDPSTKEIRMRAVECVSSALRVGIQCSMESPKERMKMEDAVRELHNIRDAFLREAREGERVGGLEGRLPAGNMDNPTTRGDDGGDYGGDDDSCEEVTCERLRLVAGCGIGVGGSHKRTGAAESSESVSITMESKEEVMENGKTCSIPSNIGNLGRLTILYLHFNNLNGTIPLEIGNLVNMQFLKLDANHLSGIIPKSLGRLKNLDTLTLGGNQLEAIRTAEWSFIDALSNCTRLRILELYDNSLGGMFAKSIGNLSKNLEVLNFYQNQITGSLPVEIGNLNLSAIMMWSNRLSGTIPRELGSINRLEKIRLGDNFLIGEIPVDLGNLTKLSTLVLDNNKLHGPTPTGLGNCPLISLRISINNISGSIPKEILFILSLSIIFKVSNKSLTGTLPLEIANLRNIITIDVSNNRLSGRGLPGTIQGCQVLQYLYMQNNLFQGSIPLSFSELKGLQLLDISCNKLTELSGNNQLCGGLPELSLTSCTQKSKHLTKKLIVVISVSGVFFCLMLLLCLFAICRRLQKSRGFSNVNSNIMEQYRMVTFAELFRATEGFPPSILIGKGSFGSVYKGKIDWEDHEEIAVKVLNLKQKGALKSFMSECEALRNIKHRNLIKILTSCSSIDFQENDFQALVFEFLPNGSLENWVYPKANQGTLQRLSLHQRLNISIDVASALTYLHHHGETPMIHCDLKPSNVLLDHNMVAHLSDLGLSNFLVKTTSSSSLSQTNSATLKGTIGYVAPGLFLNYPLFQWH</sequence>
<evidence type="ECO:0000256" key="6">
    <source>
        <dbReference type="ARBA" id="ARBA00022475"/>
    </source>
</evidence>